<evidence type="ECO:0000313" key="1">
    <source>
        <dbReference type="EMBL" id="ERI81714.1"/>
    </source>
</evidence>
<accession>U2BU72</accession>
<protein>
    <submittedName>
        <fullName evidence="1">Uncharacterized protein</fullName>
    </submittedName>
</protein>
<reference evidence="1 2" key="1">
    <citation type="submission" date="2013-08" db="EMBL/GenBank/DDBJ databases">
        <authorList>
            <person name="Weinstock G."/>
            <person name="Sodergren E."/>
            <person name="Wylie T."/>
            <person name="Fulton L."/>
            <person name="Fulton R."/>
            <person name="Fronick C."/>
            <person name="O'Laughlin M."/>
            <person name="Godfrey J."/>
            <person name="Miner T."/>
            <person name="Herter B."/>
            <person name="Appelbaum E."/>
            <person name="Cordes M."/>
            <person name="Lek S."/>
            <person name="Wollam A."/>
            <person name="Pepin K.H."/>
            <person name="Palsikar V.B."/>
            <person name="Mitreva M."/>
            <person name="Wilson R.K."/>
        </authorList>
    </citation>
    <scope>NUCLEOTIDE SEQUENCE [LARGE SCALE GENOMIC DNA]</scope>
    <source>
        <strain evidence="1 2">F0041</strain>
    </source>
</reference>
<dbReference type="PATRIC" id="fig|1321819.3.peg.2680"/>
<proteinExistence type="predicted"/>
<sequence>MIFPSFLDLLFIVITTLQSYGKVVRVSSFACFCCRIFDRK</sequence>
<dbReference type="HOGENOM" id="CLU_3285193_0_0_10"/>
<gene>
    <name evidence="1" type="ORF">HMPREF1981_02900</name>
</gene>
<dbReference type="AlphaFoldDB" id="U2BU72"/>
<name>U2BU72_9BACE</name>
<dbReference type="EMBL" id="AWSV01000154">
    <property type="protein sequence ID" value="ERI81714.1"/>
    <property type="molecule type" value="Genomic_DNA"/>
</dbReference>
<dbReference type="Proteomes" id="UP000016496">
    <property type="component" value="Unassembled WGS sequence"/>
</dbReference>
<organism evidence="1 2">
    <name type="scientific">Bacteroides pyogenes F0041</name>
    <dbReference type="NCBI Taxonomy" id="1321819"/>
    <lineage>
        <taxon>Bacteria</taxon>
        <taxon>Pseudomonadati</taxon>
        <taxon>Bacteroidota</taxon>
        <taxon>Bacteroidia</taxon>
        <taxon>Bacteroidales</taxon>
        <taxon>Bacteroidaceae</taxon>
        <taxon>Bacteroides</taxon>
    </lineage>
</organism>
<evidence type="ECO:0000313" key="2">
    <source>
        <dbReference type="Proteomes" id="UP000016496"/>
    </source>
</evidence>
<comment type="caution">
    <text evidence="1">The sequence shown here is derived from an EMBL/GenBank/DDBJ whole genome shotgun (WGS) entry which is preliminary data.</text>
</comment>